<dbReference type="EC" id="2.3.1.225" evidence="8"/>
<dbReference type="InterPro" id="IPR001594">
    <property type="entry name" value="Palmitoyltrfase_DHHC"/>
</dbReference>
<dbReference type="GO" id="GO:0006612">
    <property type="term" value="P:protein targeting to membrane"/>
    <property type="evidence" value="ECO:0007669"/>
    <property type="project" value="TreeGrafter"/>
</dbReference>
<comment type="catalytic activity">
    <reaction evidence="8">
        <text>L-cysteinyl-[protein] + hexadecanoyl-CoA = S-hexadecanoyl-L-cysteinyl-[protein] + CoA</text>
        <dbReference type="Rhea" id="RHEA:36683"/>
        <dbReference type="Rhea" id="RHEA-COMP:10131"/>
        <dbReference type="Rhea" id="RHEA-COMP:11032"/>
        <dbReference type="ChEBI" id="CHEBI:29950"/>
        <dbReference type="ChEBI" id="CHEBI:57287"/>
        <dbReference type="ChEBI" id="CHEBI:57379"/>
        <dbReference type="ChEBI" id="CHEBI:74151"/>
        <dbReference type="EC" id="2.3.1.225"/>
    </reaction>
</comment>
<dbReference type="EMBL" id="JBCGBO010000006">
    <property type="protein sequence ID" value="KAK9194306.1"/>
    <property type="molecule type" value="Genomic_DNA"/>
</dbReference>
<reference evidence="11 12" key="1">
    <citation type="submission" date="2024-05" db="EMBL/GenBank/DDBJ databases">
        <title>Haplotype-resolved chromosome-level genome assembly of Huyou (Citrus changshanensis).</title>
        <authorList>
            <person name="Miao C."/>
            <person name="Chen W."/>
            <person name="Wu Y."/>
            <person name="Wang L."/>
            <person name="Zhao S."/>
            <person name="Grierson D."/>
            <person name="Xu C."/>
            <person name="Chen K."/>
        </authorList>
    </citation>
    <scope>NUCLEOTIDE SEQUENCE [LARGE SCALE GENOMIC DNA]</scope>
    <source>
        <strain evidence="11">01-14</strain>
        <tissue evidence="11">Leaf</tissue>
    </source>
</reference>
<evidence type="ECO:0000256" key="3">
    <source>
        <dbReference type="ARBA" id="ARBA00022679"/>
    </source>
</evidence>
<dbReference type="InterPro" id="IPR039859">
    <property type="entry name" value="PFA4/ZDH16/20/ERF2-like"/>
</dbReference>
<feature type="region of interest" description="Disordered" evidence="9">
    <location>
        <begin position="429"/>
        <end position="477"/>
    </location>
</feature>
<feature type="transmembrane region" description="Helical" evidence="8">
    <location>
        <begin position="39"/>
        <end position="59"/>
    </location>
</feature>
<name>A0AAP0M2I8_9ROSI</name>
<keyword evidence="4 8" id="KW-0812">Transmembrane</keyword>
<comment type="subcellular location">
    <subcellularLocation>
        <location evidence="1">Endomembrane system</location>
        <topology evidence="1">Multi-pass membrane protein</topology>
    </subcellularLocation>
</comment>
<dbReference type="Pfam" id="PF01529">
    <property type="entry name" value="DHHC"/>
    <property type="match status" value="1"/>
</dbReference>
<evidence type="ECO:0000256" key="9">
    <source>
        <dbReference type="SAM" id="MobiDB-lite"/>
    </source>
</evidence>
<keyword evidence="3 8" id="KW-0808">Transferase</keyword>
<dbReference type="AlphaFoldDB" id="A0AAP0M2I8"/>
<dbReference type="Proteomes" id="UP001428341">
    <property type="component" value="Unassembled WGS sequence"/>
</dbReference>
<keyword evidence="12" id="KW-1185">Reference proteome</keyword>
<dbReference type="GO" id="GO:0005783">
    <property type="term" value="C:endoplasmic reticulum"/>
    <property type="evidence" value="ECO:0007669"/>
    <property type="project" value="TreeGrafter"/>
</dbReference>
<evidence type="ECO:0000256" key="6">
    <source>
        <dbReference type="ARBA" id="ARBA00023136"/>
    </source>
</evidence>
<dbReference type="GO" id="GO:0005794">
    <property type="term" value="C:Golgi apparatus"/>
    <property type="evidence" value="ECO:0007669"/>
    <property type="project" value="TreeGrafter"/>
</dbReference>
<feature type="transmembrane region" description="Helical" evidence="8">
    <location>
        <begin position="71"/>
        <end position="90"/>
    </location>
</feature>
<evidence type="ECO:0000256" key="1">
    <source>
        <dbReference type="ARBA" id="ARBA00004127"/>
    </source>
</evidence>
<feature type="transmembrane region" description="Helical" evidence="8">
    <location>
        <begin position="191"/>
        <end position="212"/>
    </location>
</feature>
<dbReference type="PANTHER" id="PTHR22883">
    <property type="entry name" value="ZINC FINGER DHHC DOMAIN CONTAINING PROTEIN"/>
    <property type="match status" value="1"/>
</dbReference>
<feature type="domain" description="Palmitoyltransferase DHHC" evidence="10">
    <location>
        <begin position="146"/>
        <end position="261"/>
    </location>
</feature>
<organism evidence="11 12">
    <name type="scientific">Citrus x changshan-huyou</name>
    <dbReference type="NCBI Taxonomy" id="2935761"/>
    <lineage>
        <taxon>Eukaryota</taxon>
        <taxon>Viridiplantae</taxon>
        <taxon>Streptophyta</taxon>
        <taxon>Embryophyta</taxon>
        <taxon>Tracheophyta</taxon>
        <taxon>Spermatophyta</taxon>
        <taxon>Magnoliopsida</taxon>
        <taxon>eudicotyledons</taxon>
        <taxon>Gunneridae</taxon>
        <taxon>Pentapetalae</taxon>
        <taxon>rosids</taxon>
        <taxon>malvids</taxon>
        <taxon>Sapindales</taxon>
        <taxon>Rutaceae</taxon>
        <taxon>Aurantioideae</taxon>
        <taxon>Citrus</taxon>
    </lineage>
</organism>
<evidence type="ECO:0000256" key="2">
    <source>
        <dbReference type="ARBA" id="ARBA00008574"/>
    </source>
</evidence>
<dbReference type="PANTHER" id="PTHR22883:SF391">
    <property type="entry name" value="PROTEIN S-ACYLTRANSFERASE 3-RELATED"/>
    <property type="match status" value="1"/>
</dbReference>
<comment type="similarity">
    <text evidence="2 8">Belongs to the DHHC palmitoyltransferase family.</text>
</comment>
<evidence type="ECO:0000256" key="8">
    <source>
        <dbReference type="RuleBase" id="RU079119"/>
    </source>
</evidence>
<proteinExistence type="inferred from homology"/>
<evidence type="ECO:0000256" key="4">
    <source>
        <dbReference type="ARBA" id="ARBA00022692"/>
    </source>
</evidence>
<feature type="compositionally biased region" description="Basic and acidic residues" evidence="9">
    <location>
        <begin position="429"/>
        <end position="444"/>
    </location>
</feature>
<comment type="domain">
    <text evidence="8">The DHHC domain is required for palmitoyltransferase activity.</text>
</comment>
<comment type="caution">
    <text evidence="11">The sequence shown here is derived from an EMBL/GenBank/DDBJ whole genome shotgun (WGS) entry which is preliminary data.</text>
</comment>
<feature type="transmembrane region" description="Helical" evidence="8">
    <location>
        <begin position="232"/>
        <end position="255"/>
    </location>
</feature>
<keyword evidence="7 8" id="KW-0012">Acyltransferase</keyword>
<sequence length="477" mass="53542">MARSHHHNDKPKRLYQVWKGSNRFFCGGLLVFGPDVASLFLSTILIAGPAIAFCVKSYLKIRHDDHAARSVVVSIVGSILTVLDLLFLFLTSARDPGMVPRNSKPPESDDAFDMATPSMEWVNGRTPHLKLPRTKDVIINGHTVKVKYCDTCMLYRPPRASHCSICNNCVQRFDHHCPWVGQCIGIRNYRFFYMFILTSTILCVYVFAFSWVNILEKDHNIWKAMSEDVPSVILMVYCFIAVWFVGGLSVFHFYLICTNQSPSRQAVSSAFPSGQLTKDDTTYENFRYRYDKKENPYNNGMLRNLGEVFFSKIPPSMNNFRSFVEEDEHMVIGSLTPNFGEGTAAGSKEKIDIEMGSKHAEDTGYSLPEILQNLDFDNLEDSLKIKEERGIPGFDPFFPVEQDEKDSVQVCIVGDGAAEYLQDQIIGDGVRDSKASSDIDEVREPVQSSTGGNEANAVDKPDNVSDSDGITTPVLEV</sequence>
<evidence type="ECO:0000256" key="5">
    <source>
        <dbReference type="ARBA" id="ARBA00022989"/>
    </source>
</evidence>
<evidence type="ECO:0000313" key="11">
    <source>
        <dbReference type="EMBL" id="KAK9194306.1"/>
    </source>
</evidence>
<keyword evidence="5 8" id="KW-1133">Transmembrane helix</keyword>
<evidence type="ECO:0000259" key="10">
    <source>
        <dbReference type="Pfam" id="PF01529"/>
    </source>
</evidence>
<evidence type="ECO:0000256" key="7">
    <source>
        <dbReference type="ARBA" id="ARBA00023315"/>
    </source>
</evidence>
<protein>
    <recommendedName>
        <fullName evidence="8">S-acyltransferase</fullName>
        <ecNumber evidence="8">2.3.1.225</ecNumber>
    </recommendedName>
    <alternativeName>
        <fullName evidence="8">Palmitoyltransferase</fullName>
    </alternativeName>
</protein>
<keyword evidence="6 8" id="KW-0472">Membrane</keyword>
<accession>A0AAP0M2I8</accession>
<dbReference type="PROSITE" id="PS50216">
    <property type="entry name" value="DHHC"/>
    <property type="match status" value="1"/>
</dbReference>
<gene>
    <name evidence="11" type="ORF">WN944_005010</name>
</gene>
<dbReference type="GO" id="GO:0019706">
    <property type="term" value="F:protein-cysteine S-palmitoyltransferase activity"/>
    <property type="evidence" value="ECO:0007669"/>
    <property type="project" value="UniProtKB-EC"/>
</dbReference>
<evidence type="ECO:0000313" key="12">
    <source>
        <dbReference type="Proteomes" id="UP001428341"/>
    </source>
</evidence>